<feature type="transmembrane region" description="Helical" evidence="7">
    <location>
        <begin position="249"/>
        <end position="269"/>
    </location>
</feature>
<evidence type="ECO:0000256" key="5">
    <source>
        <dbReference type="ARBA" id="ARBA00038359"/>
    </source>
</evidence>
<dbReference type="Pfam" id="PF20684">
    <property type="entry name" value="Fung_rhodopsin"/>
    <property type="match status" value="1"/>
</dbReference>
<comment type="similarity">
    <text evidence="5">Belongs to the SAT4 family.</text>
</comment>
<evidence type="ECO:0000259" key="8">
    <source>
        <dbReference type="Pfam" id="PF20684"/>
    </source>
</evidence>
<feature type="compositionally biased region" description="Low complexity" evidence="6">
    <location>
        <begin position="315"/>
        <end position="325"/>
    </location>
</feature>
<dbReference type="PANTHER" id="PTHR33048">
    <property type="entry name" value="PTH11-LIKE INTEGRAL MEMBRANE PROTEIN (AFU_ORTHOLOGUE AFUA_5G11245)"/>
    <property type="match status" value="1"/>
</dbReference>
<feature type="region of interest" description="Disordered" evidence="6">
    <location>
        <begin position="303"/>
        <end position="331"/>
    </location>
</feature>
<feature type="transmembrane region" description="Helical" evidence="7">
    <location>
        <begin position="177"/>
        <end position="199"/>
    </location>
</feature>
<evidence type="ECO:0000256" key="2">
    <source>
        <dbReference type="ARBA" id="ARBA00022692"/>
    </source>
</evidence>
<dbReference type="Proteomes" id="UP001610563">
    <property type="component" value="Unassembled WGS sequence"/>
</dbReference>
<dbReference type="InterPro" id="IPR052337">
    <property type="entry name" value="SAT4-like"/>
</dbReference>
<comment type="subcellular location">
    <subcellularLocation>
        <location evidence="1">Membrane</location>
        <topology evidence="1">Multi-pass membrane protein</topology>
    </subcellularLocation>
</comment>
<feature type="transmembrane region" description="Helical" evidence="7">
    <location>
        <begin position="50"/>
        <end position="74"/>
    </location>
</feature>
<sequence length="382" mass="41781">MDQDSSPMLRLNAGPALMKGIWAGIAVATIIVILRTIAKIRIRHFRLDDILMIAALTLSIISTVFLTISIHHGLGGNLRVAPLSDVQTVLKCIAIQWPLLTMGTTLARCSFICYLAAILGSNRAHQILLWATLSLQLAANIVSAVLPTTICRNVESLWKPHVVTSCGDTTAVIKFSYFAGSLNSAVDLFLALFATLVFWNLKLALRIKISLAILLSLGIVAMVASIIKTTKLDDIPSITNLGASGGVSFFRWGYAENAIIIVTSSIPCLRSLAISSVRKIQNSRGATRSYALTSWPFSRGHPHFSQTHNQATASNNPRWEPNNPRRGQETESIERIFDLETHRESNSGARSKQHGEAGFSPAQLDIRITKQVHVSYHGPDLR</sequence>
<feature type="transmembrane region" description="Helical" evidence="7">
    <location>
        <begin position="20"/>
        <end position="38"/>
    </location>
</feature>
<organism evidence="9 10">
    <name type="scientific">Aspergillus keveii</name>
    <dbReference type="NCBI Taxonomy" id="714993"/>
    <lineage>
        <taxon>Eukaryota</taxon>
        <taxon>Fungi</taxon>
        <taxon>Dikarya</taxon>
        <taxon>Ascomycota</taxon>
        <taxon>Pezizomycotina</taxon>
        <taxon>Eurotiomycetes</taxon>
        <taxon>Eurotiomycetidae</taxon>
        <taxon>Eurotiales</taxon>
        <taxon>Aspergillaceae</taxon>
        <taxon>Aspergillus</taxon>
        <taxon>Aspergillus subgen. Nidulantes</taxon>
    </lineage>
</organism>
<protein>
    <recommendedName>
        <fullName evidence="8">Rhodopsin domain-containing protein</fullName>
    </recommendedName>
</protein>
<keyword evidence="2 7" id="KW-0812">Transmembrane</keyword>
<evidence type="ECO:0000313" key="9">
    <source>
        <dbReference type="EMBL" id="KAL2785027.1"/>
    </source>
</evidence>
<reference evidence="9 10" key="1">
    <citation type="submission" date="2024-07" db="EMBL/GenBank/DDBJ databases">
        <title>Section-level genome sequencing and comparative genomics of Aspergillus sections Usti and Cavernicolus.</title>
        <authorList>
            <consortium name="Lawrence Berkeley National Laboratory"/>
            <person name="Nybo J.L."/>
            <person name="Vesth T.C."/>
            <person name="Theobald S."/>
            <person name="Frisvad J.C."/>
            <person name="Larsen T.O."/>
            <person name="Kjaerboelling I."/>
            <person name="Rothschild-Mancinelli K."/>
            <person name="Lyhne E.K."/>
            <person name="Kogle M.E."/>
            <person name="Barry K."/>
            <person name="Clum A."/>
            <person name="Na H."/>
            <person name="Ledsgaard L."/>
            <person name="Lin J."/>
            <person name="Lipzen A."/>
            <person name="Kuo A."/>
            <person name="Riley R."/>
            <person name="Mondo S."/>
            <person name="Labutti K."/>
            <person name="Haridas S."/>
            <person name="Pangalinan J."/>
            <person name="Salamov A.A."/>
            <person name="Simmons B.A."/>
            <person name="Magnuson J.K."/>
            <person name="Chen J."/>
            <person name="Drula E."/>
            <person name="Henrissat B."/>
            <person name="Wiebenga A."/>
            <person name="Lubbers R.J."/>
            <person name="Gomes A.C."/>
            <person name="Makela M.R."/>
            <person name="Stajich J."/>
            <person name="Grigoriev I.V."/>
            <person name="Mortensen U.H."/>
            <person name="De Vries R.P."/>
            <person name="Baker S.E."/>
            <person name="Andersen M.R."/>
        </authorList>
    </citation>
    <scope>NUCLEOTIDE SEQUENCE [LARGE SCALE GENOMIC DNA]</scope>
    <source>
        <strain evidence="9 10">CBS 209.92</strain>
    </source>
</reference>
<keyword evidence="4 7" id="KW-0472">Membrane</keyword>
<dbReference type="PANTHER" id="PTHR33048:SF155">
    <property type="entry name" value="INTEGRAL MEMBRANE PROTEIN"/>
    <property type="match status" value="1"/>
</dbReference>
<evidence type="ECO:0000256" key="7">
    <source>
        <dbReference type="SAM" id="Phobius"/>
    </source>
</evidence>
<feature type="compositionally biased region" description="Polar residues" evidence="6">
    <location>
        <begin position="304"/>
        <end position="314"/>
    </location>
</feature>
<accession>A0ABR4FP86</accession>
<proteinExistence type="inferred from homology"/>
<gene>
    <name evidence="9" type="ORF">BJX66DRAFT_315733</name>
</gene>
<feature type="transmembrane region" description="Helical" evidence="7">
    <location>
        <begin position="94"/>
        <end position="120"/>
    </location>
</feature>
<evidence type="ECO:0000256" key="4">
    <source>
        <dbReference type="ARBA" id="ARBA00023136"/>
    </source>
</evidence>
<feature type="transmembrane region" description="Helical" evidence="7">
    <location>
        <begin position="127"/>
        <end position="150"/>
    </location>
</feature>
<keyword evidence="10" id="KW-1185">Reference proteome</keyword>
<comment type="caution">
    <text evidence="9">The sequence shown here is derived from an EMBL/GenBank/DDBJ whole genome shotgun (WGS) entry which is preliminary data.</text>
</comment>
<evidence type="ECO:0000256" key="3">
    <source>
        <dbReference type="ARBA" id="ARBA00022989"/>
    </source>
</evidence>
<evidence type="ECO:0000256" key="6">
    <source>
        <dbReference type="SAM" id="MobiDB-lite"/>
    </source>
</evidence>
<feature type="region of interest" description="Disordered" evidence="6">
    <location>
        <begin position="343"/>
        <end position="364"/>
    </location>
</feature>
<dbReference type="InterPro" id="IPR049326">
    <property type="entry name" value="Rhodopsin_dom_fungi"/>
</dbReference>
<keyword evidence="3 7" id="KW-1133">Transmembrane helix</keyword>
<feature type="domain" description="Rhodopsin" evidence="8">
    <location>
        <begin position="34"/>
        <end position="272"/>
    </location>
</feature>
<evidence type="ECO:0000313" key="10">
    <source>
        <dbReference type="Proteomes" id="UP001610563"/>
    </source>
</evidence>
<evidence type="ECO:0000256" key="1">
    <source>
        <dbReference type="ARBA" id="ARBA00004141"/>
    </source>
</evidence>
<dbReference type="EMBL" id="JBFTWV010000158">
    <property type="protein sequence ID" value="KAL2785027.1"/>
    <property type="molecule type" value="Genomic_DNA"/>
</dbReference>
<name>A0ABR4FP86_9EURO</name>
<feature type="transmembrane region" description="Helical" evidence="7">
    <location>
        <begin position="211"/>
        <end position="229"/>
    </location>
</feature>